<dbReference type="STRING" id="1034943.BN59_02028"/>
<accession>A0A078L103</accession>
<dbReference type="Pfam" id="PF00583">
    <property type="entry name" value="Acetyltransf_1"/>
    <property type="match status" value="1"/>
</dbReference>
<dbReference type="InterPro" id="IPR016181">
    <property type="entry name" value="Acyl_CoA_acyltransferase"/>
</dbReference>
<name>A0A078L103_9GAMM</name>
<reference evidence="2 3" key="1">
    <citation type="submission" date="2014-06" db="EMBL/GenBank/DDBJ databases">
        <authorList>
            <person name="Urmite Genomes Urmite Genomes"/>
        </authorList>
    </citation>
    <scope>NUCLEOTIDE SEQUENCE [LARGE SCALE GENOMIC DNA]</scope>
</reference>
<dbReference type="Proteomes" id="UP000044071">
    <property type="component" value="Unassembled WGS sequence"/>
</dbReference>
<keyword evidence="2" id="KW-0808">Transferase</keyword>
<dbReference type="CDD" id="cd04301">
    <property type="entry name" value="NAT_SF"/>
    <property type="match status" value="1"/>
</dbReference>
<dbReference type="PANTHER" id="PTHR34822:SF1">
    <property type="entry name" value="GRPB FAMILY PROTEIN"/>
    <property type="match status" value="1"/>
</dbReference>
<dbReference type="InterPro" id="IPR000182">
    <property type="entry name" value="GNAT_dom"/>
</dbReference>
<dbReference type="Gene3D" id="3.30.460.10">
    <property type="entry name" value="Beta Polymerase, domain 2"/>
    <property type="match status" value="1"/>
</dbReference>
<keyword evidence="3" id="KW-1185">Reference proteome</keyword>
<evidence type="ECO:0000259" key="1">
    <source>
        <dbReference type="PROSITE" id="PS51186"/>
    </source>
</evidence>
<keyword evidence="2" id="KW-0418">Kinase</keyword>
<dbReference type="PANTHER" id="PTHR34822">
    <property type="entry name" value="GRPB DOMAIN PROTEIN (AFU_ORTHOLOGUE AFUA_1G01530)"/>
    <property type="match status" value="1"/>
</dbReference>
<dbReference type="EMBL" id="CCSB01000002">
    <property type="protein sequence ID" value="CDZ77738.1"/>
    <property type="molecule type" value="Genomic_DNA"/>
</dbReference>
<dbReference type="OrthoDB" id="9799092at2"/>
<dbReference type="PROSITE" id="PS51186">
    <property type="entry name" value="GNAT"/>
    <property type="match status" value="1"/>
</dbReference>
<dbReference type="Gene3D" id="3.40.630.30">
    <property type="match status" value="1"/>
</dbReference>
<dbReference type="GO" id="GO:0016747">
    <property type="term" value="F:acyltransferase activity, transferring groups other than amino-acyl groups"/>
    <property type="evidence" value="ECO:0007669"/>
    <property type="project" value="InterPro"/>
</dbReference>
<protein>
    <submittedName>
        <fullName evidence="2">Dephospho-CoA kinase/protein folding accessory domain-containing protein</fullName>
    </submittedName>
</protein>
<evidence type="ECO:0000313" key="2">
    <source>
        <dbReference type="EMBL" id="CDZ77738.1"/>
    </source>
</evidence>
<dbReference type="InterPro" id="IPR043519">
    <property type="entry name" value="NT_sf"/>
</dbReference>
<dbReference type="SUPFAM" id="SSF55729">
    <property type="entry name" value="Acyl-CoA N-acyltransferases (Nat)"/>
    <property type="match status" value="1"/>
</dbReference>
<dbReference type="SUPFAM" id="SSF81301">
    <property type="entry name" value="Nucleotidyltransferase"/>
    <property type="match status" value="1"/>
</dbReference>
<gene>
    <name evidence="2" type="ORF">BN59_02028</name>
</gene>
<dbReference type="Pfam" id="PF04229">
    <property type="entry name" value="GrpB"/>
    <property type="match status" value="1"/>
</dbReference>
<evidence type="ECO:0000313" key="3">
    <source>
        <dbReference type="Proteomes" id="UP000044071"/>
    </source>
</evidence>
<organism evidence="2 3">
    <name type="scientific">Legionella massiliensis</name>
    <dbReference type="NCBI Taxonomy" id="1034943"/>
    <lineage>
        <taxon>Bacteria</taxon>
        <taxon>Pseudomonadati</taxon>
        <taxon>Pseudomonadota</taxon>
        <taxon>Gammaproteobacteria</taxon>
        <taxon>Legionellales</taxon>
        <taxon>Legionellaceae</taxon>
        <taxon>Legionella</taxon>
    </lineage>
</organism>
<dbReference type="RefSeq" id="WP_043874225.1">
    <property type="nucleotide sequence ID" value="NZ_CCVW01000002.1"/>
</dbReference>
<sequence>MTDLRLIEVVPYDAEWPKKFAAEAALIKDALGENCVDIHHIGSTAVPGLAAKPVIDMIPVVTDITKVDLANPLMQKLGYLPRGEFGMLFRRFFQKGEDQRTFNIHVFETGNSEIDRHLLFRNWMRVHLEDRDAYANLKQNLAKQHPHDISAYCFGKEEFVSDIDRKAGFKGLRIVKALTPREWESAKHFRQFYFFNKANLVDPYTWTFTDPNHVHFVLYKSTELVGYAHIQLWPNHRAALRIIVIDEPYRNQGIGGFFMQSCERWLRQNGLFSLHIDSNKAAENFYRQRGYSDMPFNDPDGYESHPDDIALGIVFG</sequence>
<feature type="domain" description="N-acetyltransferase" evidence="1">
    <location>
        <begin position="173"/>
        <end position="308"/>
    </location>
</feature>
<dbReference type="eggNOG" id="COG0456">
    <property type="taxonomic scope" value="Bacteria"/>
</dbReference>
<dbReference type="InterPro" id="IPR007344">
    <property type="entry name" value="GrpB/CoaE"/>
</dbReference>
<dbReference type="AlphaFoldDB" id="A0A078L103"/>
<dbReference type="GO" id="GO:0016301">
    <property type="term" value="F:kinase activity"/>
    <property type="evidence" value="ECO:0007669"/>
    <property type="project" value="UniProtKB-KW"/>
</dbReference>
<proteinExistence type="predicted"/>
<dbReference type="eggNOG" id="COG2320">
    <property type="taxonomic scope" value="Bacteria"/>
</dbReference>